<feature type="region of interest" description="Disordered" evidence="1">
    <location>
        <begin position="182"/>
        <end position="250"/>
    </location>
</feature>
<sequence>MTAPARTRTRTRTRAQQVRTRTKPAQSTVEAPEEPETRAPRRAQPRGRSSAAERAYARRAQRTEELRAAEADTGGRRRFRLLRLVKLRLPRSRASFVLVMMGLLAAGVATTLWLSTQAIADTYRLKELRQANADLSERAEQLQREVTMRESPSWLAEQARQLGMVPGGDPARLVVDREGETTLVGEPEKVTTPAPPPPATPPAESEPDAGNQDGANQDDADQDDADQDDRDSAPGGERQAGDNAAPGGGD</sequence>
<dbReference type="AlphaFoldDB" id="A0A542CT46"/>
<keyword evidence="2" id="KW-0472">Membrane</keyword>
<reference evidence="3 4" key="1">
    <citation type="submission" date="2019-06" db="EMBL/GenBank/DDBJ databases">
        <title>Sequencing the genomes of 1000 actinobacteria strains.</title>
        <authorList>
            <person name="Klenk H.-P."/>
        </authorList>
    </citation>
    <scope>NUCLEOTIDE SEQUENCE [LARGE SCALE GENOMIC DNA]</scope>
    <source>
        <strain evidence="3 4">DSM 45679</strain>
    </source>
</reference>
<evidence type="ECO:0008006" key="5">
    <source>
        <dbReference type="Google" id="ProtNLM"/>
    </source>
</evidence>
<name>A0A542CT46_AMYCI</name>
<protein>
    <recommendedName>
        <fullName evidence="5">Cell division protein FtsL</fullName>
    </recommendedName>
</protein>
<evidence type="ECO:0000313" key="4">
    <source>
        <dbReference type="Proteomes" id="UP000320876"/>
    </source>
</evidence>
<keyword evidence="4" id="KW-1185">Reference proteome</keyword>
<keyword evidence="2" id="KW-0812">Transmembrane</keyword>
<feature type="transmembrane region" description="Helical" evidence="2">
    <location>
        <begin position="96"/>
        <end position="114"/>
    </location>
</feature>
<accession>A0A542CT46</accession>
<feature type="compositionally biased region" description="Acidic residues" evidence="1">
    <location>
        <begin position="216"/>
        <end position="229"/>
    </location>
</feature>
<organism evidence="3 4">
    <name type="scientific">Amycolatopsis cihanbeyliensis</name>
    <dbReference type="NCBI Taxonomy" id="1128664"/>
    <lineage>
        <taxon>Bacteria</taxon>
        <taxon>Bacillati</taxon>
        <taxon>Actinomycetota</taxon>
        <taxon>Actinomycetes</taxon>
        <taxon>Pseudonocardiales</taxon>
        <taxon>Pseudonocardiaceae</taxon>
        <taxon>Amycolatopsis</taxon>
    </lineage>
</organism>
<gene>
    <name evidence="3" type="ORF">FB471_6135</name>
</gene>
<evidence type="ECO:0000256" key="2">
    <source>
        <dbReference type="SAM" id="Phobius"/>
    </source>
</evidence>
<feature type="region of interest" description="Disordered" evidence="1">
    <location>
        <begin position="1"/>
        <end position="72"/>
    </location>
</feature>
<feature type="compositionally biased region" description="Basic and acidic residues" evidence="1">
    <location>
        <begin position="61"/>
        <end position="72"/>
    </location>
</feature>
<proteinExistence type="predicted"/>
<dbReference type="RefSeq" id="WP_142003218.1">
    <property type="nucleotide sequence ID" value="NZ_VFML01000002.1"/>
</dbReference>
<dbReference type="EMBL" id="VFML01000002">
    <property type="protein sequence ID" value="TQI93989.1"/>
    <property type="molecule type" value="Genomic_DNA"/>
</dbReference>
<dbReference type="Proteomes" id="UP000320876">
    <property type="component" value="Unassembled WGS sequence"/>
</dbReference>
<evidence type="ECO:0000256" key="1">
    <source>
        <dbReference type="SAM" id="MobiDB-lite"/>
    </source>
</evidence>
<keyword evidence="2" id="KW-1133">Transmembrane helix</keyword>
<evidence type="ECO:0000313" key="3">
    <source>
        <dbReference type="EMBL" id="TQI93989.1"/>
    </source>
</evidence>
<dbReference type="OrthoDB" id="4555900at2"/>
<comment type="caution">
    <text evidence="3">The sequence shown here is derived from an EMBL/GenBank/DDBJ whole genome shotgun (WGS) entry which is preliminary data.</text>
</comment>